<accession>A0A5K8AKC6</accession>
<keyword evidence="4" id="KW-1185">Reference proteome</keyword>
<evidence type="ECO:0000259" key="2">
    <source>
        <dbReference type="Pfam" id="PF07885"/>
    </source>
</evidence>
<name>A0A5K8AKC6_9BACT</name>
<reference evidence="3 4" key="1">
    <citation type="submission" date="2019-11" db="EMBL/GenBank/DDBJ databases">
        <title>Comparative genomics of hydrocarbon-degrading Desulfosarcina strains.</title>
        <authorList>
            <person name="Watanabe M."/>
            <person name="Kojima H."/>
            <person name="Fukui M."/>
        </authorList>
    </citation>
    <scope>NUCLEOTIDE SEQUENCE [LARGE SCALE GENOMIC DNA]</scope>
    <source>
        <strain evidence="4">oXyS1</strain>
    </source>
</reference>
<dbReference type="Pfam" id="PF07885">
    <property type="entry name" value="Ion_trans_2"/>
    <property type="match status" value="1"/>
</dbReference>
<evidence type="ECO:0000313" key="3">
    <source>
        <dbReference type="EMBL" id="BBO93173.1"/>
    </source>
</evidence>
<feature type="domain" description="Potassium channel" evidence="2">
    <location>
        <begin position="46"/>
        <end position="101"/>
    </location>
</feature>
<organism evidence="3 4">
    <name type="scientific">Desulfosarcina ovata subsp. ovata</name>
    <dbReference type="NCBI Taxonomy" id="2752305"/>
    <lineage>
        <taxon>Bacteria</taxon>
        <taxon>Pseudomonadati</taxon>
        <taxon>Thermodesulfobacteriota</taxon>
        <taxon>Desulfobacteria</taxon>
        <taxon>Desulfobacterales</taxon>
        <taxon>Desulfosarcinaceae</taxon>
        <taxon>Desulfosarcina</taxon>
    </lineage>
</organism>
<dbReference type="Gene3D" id="1.10.287.70">
    <property type="match status" value="1"/>
</dbReference>
<evidence type="ECO:0000313" key="4">
    <source>
        <dbReference type="Proteomes" id="UP000422108"/>
    </source>
</evidence>
<keyword evidence="1" id="KW-0812">Transmembrane</keyword>
<proteinExistence type="predicted"/>
<dbReference type="RefSeq" id="WP_197743445.1">
    <property type="nucleotide sequence ID" value="NZ_AP021879.1"/>
</dbReference>
<sequence length="103" mass="11749">MLTGNEYWVDETLYKEIGRLKTDLSVSMTLVENESYAKLKNVCSWYSEYQLVEFLYFSAITITTLGFGDIIPNNRYVRTLVMVEALAGIILIGAFLSTFAKNK</sequence>
<feature type="transmembrane region" description="Helical" evidence="1">
    <location>
        <begin position="79"/>
        <end position="100"/>
    </location>
</feature>
<dbReference type="EMBL" id="AP021879">
    <property type="protein sequence ID" value="BBO93173.1"/>
    <property type="molecule type" value="Genomic_DNA"/>
</dbReference>
<dbReference type="AlphaFoldDB" id="A0A5K8AKC6"/>
<dbReference type="SUPFAM" id="SSF81324">
    <property type="entry name" value="Voltage-gated potassium channels"/>
    <property type="match status" value="1"/>
</dbReference>
<feature type="transmembrane region" description="Helical" evidence="1">
    <location>
        <begin position="54"/>
        <end position="72"/>
    </location>
</feature>
<gene>
    <name evidence="3" type="ORF">DSCOOX_63530</name>
</gene>
<keyword evidence="1" id="KW-1133">Transmembrane helix</keyword>
<keyword evidence="1" id="KW-0472">Membrane</keyword>
<evidence type="ECO:0000256" key="1">
    <source>
        <dbReference type="SAM" id="Phobius"/>
    </source>
</evidence>
<dbReference type="InterPro" id="IPR013099">
    <property type="entry name" value="K_chnl_dom"/>
</dbReference>
<protein>
    <recommendedName>
        <fullName evidence="2">Potassium channel domain-containing protein</fullName>
    </recommendedName>
</protein>
<dbReference type="Proteomes" id="UP000422108">
    <property type="component" value="Chromosome"/>
</dbReference>